<name>A0A224YFE0_9ACAR</name>
<organism evidence="2">
    <name type="scientific">Rhipicephalus zambeziensis</name>
    <dbReference type="NCBI Taxonomy" id="60191"/>
    <lineage>
        <taxon>Eukaryota</taxon>
        <taxon>Metazoa</taxon>
        <taxon>Ecdysozoa</taxon>
        <taxon>Arthropoda</taxon>
        <taxon>Chelicerata</taxon>
        <taxon>Arachnida</taxon>
        <taxon>Acari</taxon>
        <taxon>Parasitiformes</taxon>
        <taxon>Ixodida</taxon>
        <taxon>Ixodoidea</taxon>
        <taxon>Ixodidae</taxon>
        <taxon>Rhipicephalinae</taxon>
        <taxon>Rhipicephalus</taxon>
        <taxon>Rhipicephalus</taxon>
    </lineage>
</organism>
<feature type="region of interest" description="Disordered" evidence="1">
    <location>
        <begin position="1"/>
        <end position="23"/>
    </location>
</feature>
<sequence length="105" mass="12177">MLINFHHHDSLQESSDKEKKSSFAPLCRNHAVKPKPRKGVAHQCCHRLCEGLTLEIRSAYLRKKAAQSYPMLLVSPRRWQHLPVSMHCHYSTKFQVEGRKLGLCE</sequence>
<reference evidence="2" key="1">
    <citation type="journal article" date="2017" name="Parasit. Vectors">
        <title>Sialotranscriptomics of Rhipicephalus zambeziensis reveals intricate expression profiles of secretory proteins and suggests tight temporal transcriptional regulation during blood-feeding.</title>
        <authorList>
            <person name="de Castro M.H."/>
            <person name="de Klerk D."/>
            <person name="Pienaar R."/>
            <person name="Rees D.J.G."/>
            <person name="Mans B.J."/>
        </authorList>
    </citation>
    <scope>NUCLEOTIDE SEQUENCE</scope>
    <source>
        <tissue evidence="2">Salivary glands</tissue>
    </source>
</reference>
<evidence type="ECO:0000256" key="1">
    <source>
        <dbReference type="SAM" id="MobiDB-lite"/>
    </source>
</evidence>
<feature type="compositionally biased region" description="Basic and acidic residues" evidence="1">
    <location>
        <begin position="1"/>
        <end position="21"/>
    </location>
</feature>
<evidence type="ECO:0000313" key="2">
    <source>
        <dbReference type="EMBL" id="MAA13171.1"/>
    </source>
</evidence>
<dbReference type="AlphaFoldDB" id="A0A224YFE0"/>
<accession>A0A224YFE0</accession>
<proteinExistence type="predicted"/>
<protein>
    <submittedName>
        <fullName evidence="2">Uncharacterized protein</fullName>
    </submittedName>
</protein>
<dbReference type="EMBL" id="GFPF01002025">
    <property type="protein sequence ID" value="MAA13171.1"/>
    <property type="molecule type" value="Transcribed_RNA"/>
</dbReference>